<evidence type="ECO:0000313" key="3">
    <source>
        <dbReference type="Proteomes" id="UP000886748"/>
    </source>
</evidence>
<dbReference type="EMBL" id="DVOD01000060">
    <property type="protein sequence ID" value="HIU93121.1"/>
    <property type="molecule type" value="Genomic_DNA"/>
</dbReference>
<feature type="coiled-coil region" evidence="1">
    <location>
        <begin position="35"/>
        <end position="101"/>
    </location>
</feature>
<proteinExistence type="predicted"/>
<gene>
    <name evidence="2" type="ORF">IAD26_08320</name>
</gene>
<reference evidence="2" key="1">
    <citation type="submission" date="2020-10" db="EMBL/GenBank/DDBJ databases">
        <authorList>
            <person name="Gilroy R."/>
        </authorList>
    </citation>
    <scope>NUCLEOTIDE SEQUENCE</scope>
    <source>
        <strain evidence="2">CHK154-7741</strain>
    </source>
</reference>
<dbReference type="Proteomes" id="UP000886748">
    <property type="component" value="Unassembled WGS sequence"/>
</dbReference>
<evidence type="ECO:0000313" key="2">
    <source>
        <dbReference type="EMBL" id="HIU93121.1"/>
    </source>
</evidence>
<keyword evidence="1" id="KW-0175">Coiled coil</keyword>
<organism evidence="2 3">
    <name type="scientific">Candidatus Limenecus avicola</name>
    <dbReference type="NCBI Taxonomy" id="2840847"/>
    <lineage>
        <taxon>Bacteria</taxon>
        <taxon>Bacillati</taxon>
        <taxon>Bacillota</taxon>
        <taxon>Clostridia</taxon>
        <taxon>Eubacteriales</taxon>
        <taxon>Clostridiaceae</taxon>
        <taxon>Clostridiaceae incertae sedis</taxon>
        <taxon>Candidatus Limenecus</taxon>
    </lineage>
</organism>
<comment type="caution">
    <text evidence="2">The sequence shown here is derived from an EMBL/GenBank/DDBJ whole genome shotgun (WGS) entry which is preliminary data.</text>
</comment>
<reference evidence="2" key="2">
    <citation type="journal article" date="2021" name="PeerJ">
        <title>Extensive microbial diversity within the chicken gut microbiome revealed by metagenomics and culture.</title>
        <authorList>
            <person name="Gilroy R."/>
            <person name="Ravi A."/>
            <person name="Getino M."/>
            <person name="Pursley I."/>
            <person name="Horton D.L."/>
            <person name="Alikhan N.F."/>
            <person name="Baker D."/>
            <person name="Gharbi K."/>
            <person name="Hall N."/>
            <person name="Watson M."/>
            <person name="Adriaenssens E.M."/>
            <person name="Foster-Nyarko E."/>
            <person name="Jarju S."/>
            <person name="Secka A."/>
            <person name="Antonio M."/>
            <person name="Oren A."/>
            <person name="Chaudhuri R.R."/>
            <person name="La Ragione R."/>
            <person name="Hildebrand F."/>
            <person name="Pallen M.J."/>
        </authorList>
    </citation>
    <scope>NUCLEOTIDE SEQUENCE</scope>
    <source>
        <strain evidence="2">CHK154-7741</strain>
    </source>
</reference>
<protein>
    <submittedName>
        <fullName evidence="2">Uncharacterized protein</fullName>
    </submittedName>
</protein>
<evidence type="ECO:0000256" key="1">
    <source>
        <dbReference type="SAM" id="Coils"/>
    </source>
</evidence>
<name>A0A9D1N1U5_9CLOT</name>
<sequence length="133" mass="15470">MSGCEYYDQGICNIPDVIETYDSCIDKGACYFKQLQRKEKECEEVSNEIVELNVKYETVVNLAKKNADANEYCLQELEKENQKLKQALDEIEKMIESIITDCDPITPNYRLNQINDRAYDILDIIRKAKGEEE</sequence>
<dbReference type="AlphaFoldDB" id="A0A9D1N1U5"/>
<accession>A0A9D1N1U5</accession>